<dbReference type="AlphaFoldDB" id="A0A1I2JZN2"/>
<dbReference type="eggNOG" id="ENOG502ZAW2">
    <property type="taxonomic scope" value="Bacteria"/>
</dbReference>
<reference evidence="1 2" key="1">
    <citation type="submission" date="2016-10" db="EMBL/GenBank/DDBJ databases">
        <authorList>
            <person name="de Groot N.N."/>
        </authorList>
    </citation>
    <scope>NUCLEOTIDE SEQUENCE [LARGE SCALE GENOMIC DNA]</scope>
    <source>
        <strain evidence="1 2">NLAE-zl-G419</strain>
    </source>
</reference>
<gene>
    <name evidence="1" type="ORF">SAMN04487885_1043</name>
</gene>
<evidence type="ECO:0000313" key="2">
    <source>
        <dbReference type="Proteomes" id="UP000182135"/>
    </source>
</evidence>
<protein>
    <submittedName>
        <fullName evidence="1">DHHW protein</fullName>
    </submittedName>
</protein>
<dbReference type="Pfam" id="PF14286">
    <property type="entry name" value="DHHW"/>
    <property type="match status" value="1"/>
</dbReference>
<evidence type="ECO:0000313" key="1">
    <source>
        <dbReference type="EMBL" id="SFF60325.1"/>
    </source>
</evidence>
<sequence length="387" mass="44373">MLKKRITCVLFIVMIFTMAIMGGIDKMNETYKNMDKSTDMSMSQIFKLGRSVLSGAKDVSIFKEVAIEGNGLFQRIIDRKTVEDISPDDKVIKMNDGSLTFITDKILDVDVRAENIIKFNKFLKERSIQGLYIQAPHKTNEYNSQLPKGIINLANETADQIIDKMRGKIDILDIRKEMKNDGINFTDAFFKTDHHWKPETAFYAFTKTADILKNNYGFEISDEILNLDNYNKKILKKWFLGSEGKRVGSLYAGVDDISIISPKFNTNLEMIWPSYGIHDKGKWLDTVVMDNSNEGKNYYNSNPYAMYMGGDRDLQIIKNLNSLNNKKVVIVRDSFGCAFTPFLSLACKELSVIDLRHYEGSLYNYVEENKPDAVIFLFNPTGIQYIR</sequence>
<dbReference type="GeneID" id="90543643"/>
<dbReference type="OrthoDB" id="175771at2"/>
<dbReference type="Proteomes" id="UP000182135">
    <property type="component" value="Unassembled WGS sequence"/>
</dbReference>
<dbReference type="STRING" id="1529.SAMN04487885_1043"/>
<dbReference type="EMBL" id="FOOE01000004">
    <property type="protein sequence ID" value="SFF60325.1"/>
    <property type="molecule type" value="Genomic_DNA"/>
</dbReference>
<name>A0A1I2JZN2_9CLOT</name>
<dbReference type="RefSeq" id="WP_051196143.1">
    <property type="nucleotide sequence ID" value="NZ_BAAACD010000006.1"/>
</dbReference>
<dbReference type="InterPro" id="IPR025945">
    <property type="entry name" value="DHHW"/>
</dbReference>
<proteinExistence type="predicted"/>
<keyword evidence="2" id="KW-1185">Reference proteome</keyword>
<accession>A0A1I2JZN2</accession>
<organism evidence="1 2">
    <name type="scientific">Clostridium cadaveris</name>
    <dbReference type="NCBI Taxonomy" id="1529"/>
    <lineage>
        <taxon>Bacteria</taxon>
        <taxon>Bacillati</taxon>
        <taxon>Bacillota</taxon>
        <taxon>Clostridia</taxon>
        <taxon>Eubacteriales</taxon>
        <taxon>Clostridiaceae</taxon>
        <taxon>Clostridium</taxon>
    </lineage>
</organism>